<name>A0A7R7XGX6_9EURO</name>
<feature type="domain" description="Nephrocystin 3-like N-terminal" evidence="4">
    <location>
        <begin position="1"/>
        <end position="126"/>
    </location>
</feature>
<dbReference type="KEGG" id="apuu:APUU_21522S"/>
<keyword evidence="2" id="KW-0040">ANK repeat</keyword>
<dbReference type="Pfam" id="PF00023">
    <property type="entry name" value="Ank"/>
    <property type="match status" value="1"/>
</dbReference>
<accession>A0A7R7XGX6</accession>
<dbReference type="Proteomes" id="UP000654913">
    <property type="component" value="Chromosome 2"/>
</dbReference>
<evidence type="ECO:0000313" key="5">
    <source>
        <dbReference type="EMBL" id="BCS21090.1"/>
    </source>
</evidence>
<dbReference type="SUPFAM" id="SSF48403">
    <property type="entry name" value="Ankyrin repeat"/>
    <property type="match status" value="1"/>
</dbReference>
<evidence type="ECO:0000256" key="2">
    <source>
        <dbReference type="PROSITE-ProRule" id="PRU00023"/>
    </source>
</evidence>
<dbReference type="InterPro" id="IPR056884">
    <property type="entry name" value="NPHP3-like_N"/>
</dbReference>
<dbReference type="OrthoDB" id="1577640at2759"/>
<dbReference type="PROSITE" id="PS50088">
    <property type="entry name" value="ANK_REPEAT"/>
    <property type="match status" value="1"/>
</dbReference>
<evidence type="ECO:0000256" key="1">
    <source>
        <dbReference type="ARBA" id="ARBA00022737"/>
    </source>
</evidence>
<dbReference type="PANTHER" id="PTHR10039:SF15">
    <property type="entry name" value="NACHT DOMAIN-CONTAINING PROTEIN"/>
    <property type="match status" value="1"/>
</dbReference>
<dbReference type="InterPro" id="IPR036770">
    <property type="entry name" value="Ankyrin_rpt-contain_sf"/>
</dbReference>
<proteinExistence type="predicted"/>
<dbReference type="PANTHER" id="PTHR10039">
    <property type="entry name" value="AMELOGENIN"/>
    <property type="match status" value="1"/>
</dbReference>
<feature type="domain" description="GPI inositol-deacylase winged helix" evidence="3">
    <location>
        <begin position="250"/>
        <end position="325"/>
    </location>
</feature>
<reference evidence="5" key="1">
    <citation type="submission" date="2021-01" db="EMBL/GenBank/DDBJ databases">
        <authorList>
            <consortium name="Aspergillus puulaauensis MK2 genome sequencing consortium"/>
            <person name="Kazuki M."/>
            <person name="Futagami T."/>
        </authorList>
    </citation>
    <scope>NUCLEOTIDE SEQUENCE</scope>
    <source>
        <strain evidence="5">MK2</strain>
    </source>
</reference>
<keyword evidence="6" id="KW-1185">Reference proteome</keyword>
<organism evidence="5 6">
    <name type="scientific">Aspergillus puulaauensis</name>
    <dbReference type="NCBI Taxonomy" id="1220207"/>
    <lineage>
        <taxon>Eukaryota</taxon>
        <taxon>Fungi</taxon>
        <taxon>Dikarya</taxon>
        <taxon>Ascomycota</taxon>
        <taxon>Pezizomycotina</taxon>
        <taxon>Eurotiomycetes</taxon>
        <taxon>Eurotiomycetidae</taxon>
        <taxon>Eurotiales</taxon>
        <taxon>Aspergillaceae</taxon>
        <taxon>Aspergillus</taxon>
    </lineage>
</organism>
<dbReference type="Gene3D" id="1.25.40.20">
    <property type="entry name" value="Ankyrin repeat-containing domain"/>
    <property type="match status" value="1"/>
</dbReference>
<dbReference type="SMART" id="SM00248">
    <property type="entry name" value="ANK"/>
    <property type="match status" value="2"/>
</dbReference>
<dbReference type="Pfam" id="PF24883">
    <property type="entry name" value="NPHP3_N"/>
    <property type="match status" value="1"/>
</dbReference>
<dbReference type="InterPro" id="IPR054471">
    <property type="entry name" value="GPIID_WHD"/>
</dbReference>
<dbReference type="GeneID" id="64971095"/>
<dbReference type="RefSeq" id="XP_041553284.1">
    <property type="nucleotide sequence ID" value="XM_041700283.1"/>
</dbReference>
<dbReference type="PROSITE" id="PS50297">
    <property type="entry name" value="ANK_REP_REGION"/>
    <property type="match status" value="1"/>
</dbReference>
<dbReference type="EMBL" id="AP024444">
    <property type="protein sequence ID" value="BCS21090.1"/>
    <property type="molecule type" value="Genomic_DNA"/>
</dbReference>
<dbReference type="Pfam" id="PF22939">
    <property type="entry name" value="WHD_GPIID"/>
    <property type="match status" value="1"/>
</dbReference>
<dbReference type="InterPro" id="IPR002110">
    <property type="entry name" value="Ankyrin_rpt"/>
</dbReference>
<evidence type="ECO:0000259" key="3">
    <source>
        <dbReference type="Pfam" id="PF22939"/>
    </source>
</evidence>
<keyword evidence="1" id="KW-0677">Repeat</keyword>
<evidence type="ECO:0000313" key="6">
    <source>
        <dbReference type="Proteomes" id="UP000654913"/>
    </source>
</evidence>
<protein>
    <recommendedName>
        <fullName evidence="7">Ankyrin repeat-containing domain protein</fullName>
    </recommendedName>
</protein>
<feature type="repeat" description="ANK" evidence="2">
    <location>
        <begin position="483"/>
        <end position="515"/>
    </location>
</feature>
<gene>
    <name evidence="5" type="ORF">APUU_21522S</name>
</gene>
<dbReference type="AlphaFoldDB" id="A0A7R7XGX6"/>
<evidence type="ECO:0008006" key="7">
    <source>
        <dbReference type="Google" id="ProtNLM"/>
    </source>
</evidence>
<reference evidence="5" key="2">
    <citation type="submission" date="2021-02" db="EMBL/GenBank/DDBJ databases">
        <title>Aspergillus puulaauensis MK2 genome sequence.</title>
        <authorList>
            <person name="Futagami T."/>
            <person name="Mori K."/>
            <person name="Kadooka C."/>
            <person name="Tanaka T."/>
        </authorList>
    </citation>
    <scope>NUCLEOTIDE SEQUENCE</scope>
    <source>
        <strain evidence="5">MK2</strain>
    </source>
</reference>
<evidence type="ECO:0000259" key="4">
    <source>
        <dbReference type="Pfam" id="PF24883"/>
    </source>
</evidence>
<sequence>MASSVVDHLVKSQPTAAVAVLYLSYVNQHEQSLRCFMAEPLRQLAYSDCAVDKSVQAMFNDNLKVPEPGEERLEAALVSVLSGRGSAFVVVDAVDEFQSPKLRNDLVTALLRIQSQVPVNIFLTSRPDQGTSQILRDCSHIVKELLGSQDDLDMYLSAELLRVCPWEDAGSRSLHQAKRDIMDAANGKFLIAHLCLNALHAVNISSTQDLTAALEQLKASPDTSHTQKSILLEDIYRKTITRLKLQRNNVGMRALMWVTCSKRPLSLSELEQALAVQMIKDTAPALRQLPVISMNTILSACLGLITVNPSPDSIVFAHKTAHEYFSTWRDEYFPNAEDEITRTCTSMLLLYTPSAFLSLSNSAAQLERQEKSHHSHPFYFYAASHWGNHARKTNAHRDLIMRFLEQEDKVNATDYVHRSSGHSPNTTIRPYRVPHPLRAIHLVAFFGLEDIFARLPEMYTSRKISLFPDRTWSKELNCVATIQNLTPLHYAVRGGHQGMVQLLVKSGAAVNKGDWHHVTPCGFARHYEQQDIYIFLKKHGGRTSDEMPGKEELGLVWDLTKHYARSVDLSIIRFI</sequence>